<dbReference type="STRING" id="1108044.GOOTI_235_00050"/>
<protein>
    <recommendedName>
        <fullName evidence="1">NAD(P)-binding domain-containing protein</fullName>
    </recommendedName>
</protein>
<reference evidence="2" key="1">
    <citation type="submission" date="2012-02" db="EMBL/GenBank/DDBJ databases">
        <title>Whole genome shotgun sequence of Gordonia otitidis NBRC 100426.</title>
        <authorList>
            <person name="Yoshida I."/>
            <person name="Hosoyama A."/>
            <person name="Tsuchikane K."/>
            <person name="Katsumata H."/>
            <person name="Yamazaki S."/>
            <person name="Fujita N."/>
        </authorList>
    </citation>
    <scope>NUCLEOTIDE SEQUENCE [LARGE SCALE GENOMIC DNA]</scope>
    <source>
        <strain evidence="2">NBRC 100426</strain>
    </source>
</reference>
<organism evidence="2 3">
    <name type="scientific">Gordonia otitidis (strain DSM 44809 / CCUG 52243 / JCM 12355 / NBRC 100426 / IFM 10032)</name>
    <dbReference type="NCBI Taxonomy" id="1108044"/>
    <lineage>
        <taxon>Bacteria</taxon>
        <taxon>Bacillati</taxon>
        <taxon>Actinomycetota</taxon>
        <taxon>Actinomycetes</taxon>
        <taxon>Mycobacteriales</taxon>
        <taxon>Gordoniaceae</taxon>
        <taxon>Gordonia</taxon>
    </lineage>
</organism>
<dbReference type="PANTHER" id="PTHR43355">
    <property type="entry name" value="FLAVIN REDUCTASE (NADPH)"/>
    <property type="match status" value="1"/>
</dbReference>
<dbReference type="SUPFAM" id="SSF51735">
    <property type="entry name" value="NAD(P)-binding Rossmann-fold domains"/>
    <property type="match status" value="1"/>
</dbReference>
<proteinExistence type="predicted"/>
<sequence>MWAELPDPGIPDRGPAVLPNMSTQNIVIFGGTGYAGGHIAAQAVKRGHHVTSYSRSGAPAEPVDGVTYETGSLADSATVEQAARDADVIVVAVHGADVDGKPLVELVPEITRAAIAHNARLGVVGGAGSALVSDGGPRLVDTPDFHDDWKPEALSHAKVLEALRTSPDELDWFYVSPAALFGSFAPGEATGSYRTGGDLLVTKEDGSSEISGADFALAFVDEIDEPKHRRQRFTTGH</sequence>
<evidence type="ECO:0000313" key="2">
    <source>
        <dbReference type="EMBL" id="GAB36705.1"/>
    </source>
</evidence>
<evidence type="ECO:0000313" key="3">
    <source>
        <dbReference type="Proteomes" id="UP000005038"/>
    </source>
</evidence>
<name>H5TT97_GORO1</name>
<dbReference type="Gene3D" id="3.40.50.720">
    <property type="entry name" value="NAD(P)-binding Rossmann-like Domain"/>
    <property type="match status" value="1"/>
</dbReference>
<dbReference type="Pfam" id="PF13460">
    <property type="entry name" value="NAD_binding_10"/>
    <property type="match status" value="1"/>
</dbReference>
<comment type="caution">
    <text evidence="2">The sequence shown here is derived from an EMBL/GenBank/DDBJ whole genome shotgun (WGS) entry which is preliminary data.</text>
</comment>
<dbReference type="EMBL" id="BAFB01000235">
    <property type="protein sequence ID" value="GAB36705.1"/>
    <property type="molecule type" value="Genomic_DNA"/>
</dbReference>
<dbReference type="PANTHER" id="PTHR43355:SF2">
    <property type="entry name" value="FLAVIN REDUCTASE (NADPH)"/>
    <property type="match status" value="1"/>
</dbReference>
<dbReference type="InterPro" id="IPR051606">
    <property type="entry name" value="Polyketide_Oxido-like"/>
</dbReference>
<keyword evidence="3" id="KW-1185">Reference proteome</keyword>
<dbReference type="AlphaFoldDB" id="H5TT97"/>
<evidence type="ECO:0000259" key="1">
    <source>
        <dbReference type="Pfam" id="PF13460"/>
    </source>
</evidence>
<feature type="domain" description="NAD(P)-binding" evidence="1">
    <location>
        <begin position="30"/>
        <end position="226"/>
    </location>
</feature>
<dbReference type="InterPro" id="IPR036291">
    <property type="entry name" value="NAD(P)-bd_dom_sf"/>
</dbReference>
<dbReference type="GO" id="GO:0016646">
    <property type="term" value="F:oxidoreductase activity, acting on the CH-NH group of donors, NAD or NADP as acceptor"/>
    <property type="evidence" value="ECO:0007669"/>
    <property type="project" value="TreeGrafter"/>
</dbReference>
<gene>
    <name evidence="2" type="ORF">GOOTI_235_00050</name>
</gene>
<dbReference type="Proteomes" id="UP000005038">
    <property type="component" value="Unassembled WGS sequence"/>
</dbReference>
<accession>H5TT97</accession>
<dbReference type="InterPro" id="IPR016040">
    <property type="entry name" value="NAD(P)-bd_dom"/>
</dbReference>